<accession>A0A6A6ZB26</accession>
<keyword evidence="2" id="KW-1185">Reference proteome</keyword>
<dbReference type="EMBL" id="MU006257">
    <property type="protein sequence ID" value="KAF2818196.1"/>
    <property type="molecule type" value="Genomic_DNA"/>
</dbReference>
<reference evidence="1" key="1">
    <citation type="journal article" date="2020" name="Stud. Mycol.">
        <title>101 Dothideomycetes genomes: a test case for predicting lifestyles and emergence of pathogens.</title>
        <authorList>
            <person name="Haridas S."/>
            <person name="Albert R."/>
            <person name="Binder M."/>
            <person name="Bloem J."/>
            <person name="Labutti K."/>
            <person name="Salamov A."/>
            <person name="Andreopoulos B."/>
            <person name="Baker S."/>
            <person name="Barry K."/>
            <person name="Bills G."/>
            <person name="Bluhm B."/>
            <person name="Cannon C."/>
            <person name="Castanera R."/>
            <person name="Culley D."/>
            <person name="Daum C."/>
            <person name="Ezra D."/>
            <person name="Gonzalez J."/>
            <person name="Henrissat B."/>
            <person name="Kuo A."/>
            <person name="Liang C."/>
            <person name="Lipzen A."/>
            <person name="Lutzoni F."/>
            <person name="Magnuson J."/>
            <person name="Mondo S."/>
            <person name="Nolan M."/>
            <person name="Ohm R."/>
            <person name="Pangilinan J."/>
            <person name="Park H.-J."/>
            <person name="Ramirez L."/>
            <person name="Alfaro M."/>
            <person name="Sun H."/>
            <person name="Tritt A."/>
            <person name="Yoshinaga Y."/>
            <person name="Zwiers L.-H."/>
            <person name="Turgeon B."/>
            <person name="Goodwin S."/>
            <person name="Spatafora J."/>
            <person name="Crous P."/>
            <person name="Grigoriev I."/>
        </authorList>
    </citation>
    <scope>NUCLEOTIDE SEQUENCE</scope>
    <source>
        <strain evidence="1">CBS 113818</strain>
    </source>
</reference>
<proteinExistence type="predicted"/>
<dbReference type="OrthoDB" id="4364812at2759"/>
<name>A0A6A6ZB26_9PLEO</name>
<dbReference type="Proteomes" id="UP000799424">
    <property type="component" value="Unassembled WGS sequence"/>
</dbReference>
<organism evidence="1 2">
    <name type="scientific">Ophiobolus disseminans</name>
    <dbReference type="NCBI Taxonomy" id="1469910"/>
    <lineage>
        <taxon>Eukaryota</taxon>
        <taxon>Fungi</taxon>
        <taxon>Dikarya</taxon>
        <taxon>Ascomycota</taxon>
        <taxon>Pezizomycotina</taxon>
        <taxon>Dothideomycetes</taxon>
        <taxon>Pleosporomycetidae</taxon>
        <taxon>Pleosporales</taxon>
        <taxon>Pleosporineae</taxon>
        <taxon>Phaeosphaeriaceae</taxon>
        <taxon>Ophiobolus</taxon>
    </lineage>
</organism>
<sequence length="273" mass="31491">MSAAPAAVLKEATAYGKLAFDQFVLVHLDYSRPSAEDQTQWNELARKWLQMDHTARSPYWMAVLPLESVEGSDPRMPTQEQIDRVLAPHQTIAERNIATDSEPCIYMRTCYEPSLASVFEEMTRDIRNDAYRSYRLFDNQALYGSVGPDLEGVYLRMPQLPDTMVYSGYPETEDLPLDVDPPEDENKLRLYEAAMKARSIVYLMDEEALKQKMLKLIWTDLGGNILWWNWLRPSDTRDFEGQYYGLGHGLHWLLEVGDGNSLYDNEGTIIEYQ</sequence>
<dbReference type="AlphaFoldDB" id="A0A6A6ZB26"/>
<protein>
    <submittedName>
        <fullName evidence="1">Uncharacterized protein</fullName>
    </submittedName>
</protein>
<evidence type="ECO:0000313" key="1">
    <source>
        <dbReference type="EMBL" id="KAF2818196.1"/>
    </source>
</evidence>
<evidence type="ECO:0000313" key="2">
    <source>
        <dbReference type="Proteomes" id="UP000799424"/>
    </source>
</evidence>
<gene>
    <name evidence="1" type="ORF">CC86DRAFT_375973</name>
</gene>